<dbReference type="EMBL" id="CAJQZP010001697">
    <property type="protein sequence ID" value="CAG5059371.1"/>
    <property type="molecule type" value="Genomic_DNA"/>
</dbReference>
<sequence>MDIGEREAVIWEQDILRSTDLRTLNWLVKFERFSVEQGLRAGTVWMNDYNVFGNQVPFGGYKQYGIGRENGPYGIRN</sequence>
<dbReference type="InterPro" id="IPR015590">
    <property type="entry name" value="Aldehyde_DH_dom"/>
</dbReference>
<accession>A0A8S3YAC2</accession>
<feature type="domain" description="Aldehyde dehydrogenase" evidence="1">
    <location>
        <begin position="34"/>
        <end position="76"/>
    </location>
</feature>
<keyword evidence="3" id="KW-1185">Reference proteome</keyword>
<dbReference type="GO" id="GO:0016491">
    <property type="term" value="F:oxidoreductase activity"/>
    <property type="evidence" value="ECO:0007669"/>
    <property type="project" value="InterPro"/>
</dbReference>
<evidence type="ECO:0000259" key="1">
    <source>
        <dbReference type="Pfam" id="PF00171"/>
    </source>
</evidence>
<protein>
    <submittedName>
        <fullName evidence="2">(apollo) hypothetical protein</fullName>
    </submittedName>
</protein>
<gene>
    <name evidence="2" type="ORF">PAPOLLO_LOCUS28003</name>
</gene>
<proteinExistence type="predicted"/>
<dbReference type="OrthoDB" id="310895at2759"/>
<name>A0A8S3YAC2_PARAO</name>
<evidence type="ECO:0000313" key="2">
    <source>
        <dbReference type="EMBL" id="CAG5059371.1"/>
    </source>
</evidence>
<reference evidence="2" key="1">
    <citation type="submission" date="2021-04" db="EMBL/GenBank/DDBJ databases">
        <authorList>
            <person name="Tunstrom K."/>
        </authorList>
    </citation>
    <scope>NUCLEOTIDE SEQUENCE</scope>
</reference>
<dbReference type="Pfam" id="PF00171">
    <property type="entry name" value="Aldedh"/>
    <property type="match status" value="1"/>
</dbReference>
<organism evidence="2 3">
    <name type="scientific">Parnassius apollo</name>
    <name type="common">Apollo butterfly</name>
    <name type="synonym">Papilio apollo</name>
    <dbReference type="NCBI Taxonomy" id="110799"/>
    <lineage>
        <taxon>Eukaryota</taxon>
        <taxon>Metazoa</taxon>
        <taxon>Ecdysozoa</taxon>
        <taxon>Arthropoda</taxon>
        <taxon>Hexapoda</taxon>
        <taxon>Insecta</taxon>
        <taxon>Pterygota</taxon>
        <taxon>Neoptera</taxon>
        <taxon>Endopterygota</taxon>
        <taxon>Lepidoptera</taxon>
        <taxon>Glossata</taxon>
        <taxon>Ditrysia</taxon>
        <taxon>Papilionoidea</taxon>
        <taxon>Papilionidae</taxon>
        <taxon>Parnassiinae</taxon>
        <taxon>Parnassini</taxon>
        <taxon>Parnassius</taxon>
        <taxon>Parnassius</taxon>
    </lineage>
</organism>
<dbReference type="Proteomes" id="UP000691718">
    <property type="component" value="Unassembled WGS sequence"/>
</dbReference>
<comment type="caution">
    <text evidence="2">The sequence shown here is derived from an EMBL/GenBank/DDBJ whole genome shotgun (WGS) entry which is preliminary data.</text>
</comment>
<dbReference type="PANTHER" id="PTHR11699">
    <property type="entry name" value="ALDEHYDE DEHYDROGENASE-RELATED"/>
    <property type="match status" value="1"/>
</dbReference>
<evidence type="ECO:0000313" key="3">
    <source>
        <dbReference type="Proteomes" id="UP000691718"/>
    </source>
</evidence>
<dbReference type="AlphaFoldDB" id="A0A8S3YAC2"/>